<protein>
    <recommendedName>
        <fullName evidence="9">ADP,ATP carrier protein</fullName>
    </recommendedName>
</protein>
<comment type="subcellular location">
    <subcellularLocation>
        <location evidence="1 9">Membrane</location>
        <topology evidence="1 9">Multi-pass membrane protein</topology>
    </subcellularLocation>
</comment>
<evidence type="ECO:0000256" key="1">
    <source>
        <dbReference type="ARBA" id="ARBA00004141"/>
    </source>
</evidence>
<dbReference type="PANTHER" id="PTHR31187:SF1">
    <property type="entry name" value="ADP,ATP CARRIER PROTEIN 1"/>
    <property type="match status" value="1"/>
</dbReference>
<keyword evidence="5 9" id="KW-0547">Nucleotide-binding</keyword>
<evidence type="ECO:0000313" key="10">
    <source>
        <dbReference type="EMBL" id="CAD9261905.1"/>
    </source>
</evidence>
<proteinExistence type="inferred from homology"/>
<feature type="transmembrane region" description="Helical" evidence="9">
    <location>
        <begin position="71"/>
        <end position="93"/>
    </location>
</feature>
<organism evidence="10">
    <name type="scientific">Phaeomonas parva</name>
    <dbReference type="NCBI Taxonomy" id="124430"/>
    <lineage>
        <taxon>Eukaryota</taxon>
        <taxon>Sar</taxon>
        <taxon>Stramenopiles</taxon>
        <taxon>Ochrophyta</taxon>
        <taxon>Pinguiophyceae</taxon>
        <taxon>Pinguiochrysidales</taxon>
        <taxon>Pinguiochrysidaceae</taxon>
        <taxon>Phaeomonas</taxon>
    </lineage>
</organism>
<keyword evidence="8 9" id="KW-0472">Membrane</keyword>
<accession>A0A7S1UAW6</accession>
<feature type="transmembrane region" description="Helical" evidence="9">
    <location>
        <begin position="264"/>
        <end position="287"/>
    </location>
</feature>
<evidence type="ECO:0000256" key="9">
    <source>
        <dbReference type="RuleBase" id="RU363121"/>
    </source>
</evidence>
<name>A0A7S1UAW6_9STRA</name>
<feature type="transmembrane region" description="Helical" evidence="9">
    <location>
        <begin position="373"/>
        <end position="392"/>
    </location>
</feature>
<dbReference type="EMBL" id="HBGJ01032024">
    <property type="protein sequence ID" value="CAD9261905.1"/>
    <property type="molecule type" value="Transcribed_RNA"/>
</dbReference>
<dbReference type="GO" id="GO:0005471">
    <property type="term" value="F:ATP:ADP antiporter activity"/>
    <property type="evidence" value="ECO:0007669"/>
    <property type="project" value="InterPro"/>
</dbReference>
<evidence type="ECO:0000256" key="3">
    <source>
        <dbReference type="ARBA" id="ARBA00022448"/>
    </source>
</evidence>
<evidence type="ECO:0000256" key="5">
    <source>
        <dbReference type="ARBA" id="ARBA00022741"/>
    </source>
</evidence>
<dbReference type="PANTHER" id="PTHR31187">
    <property type="match status" value="1"/>
</dbReference>
<keyword evidence="7 9" id="KW-1133">Transmembrane helix</keyword>
<evidence type="ECO:0000256" key="2">
    <source>
        <dbReference type="ARBA" id="ARBA00007127"/>
    </source>
</evidence>
<comment type="similarity">
    <text evidence="2 9">Belongs to the ADP/ATP translocase tlc family.</text>
</comment>
<dbReference type="GO" id="GO:0016020">
    <property type="term" value="C:membrane"/>
    <property type="evidence" value="ECO:0007669"/>
    <property type="project" value="UniProtKB-SubCell"/>
</dbReference>
<keyword evidence="6 9" id="KW-0067">ATP-binding</keyword>
<dbReference type="Pfam" id="PF03219">
    <property type="entry name" value="TLC"/>
    <property type="match status" value="1"/>
</dbReference>
<keyword evidence="4 9" id="KW-0812">Transmembrane</keyword>
<dbReference type="GO" id="GO:0005524">
    <property type="term" value="F:ATP binding"/>
    <property type="evidence" value="ECO:0007669"/>
    <property type="project" value="UniProtKB-KW"/>
</dbReference>
<reference evidence="10" key="1">
    <citation type="submission" date="2021-01" db="EMBL/GenBank/DDBJ databases">
        <authorList>
            <person name="Corre E."/>
            <person name="Pelletier E."/>
            <person name="Niang G."/>
            <person name="Scheremetjew M."/>
            <person name="Finn R."/>
            <person name="Kale V."/>
            <person name="Holt S."/>
            <person name="Cochrane G."/>
            <person name="Meng A."/>
            <person name="Brown T."/>
            <person name="Cohen L."/>
        </authorList>
    </citation>
    <scope>NUCLEOTIDE SEQUENCE</scope>
    <source>
        <strain evidence="10">CCMP2877</strain>
    </source>
</reference>
<keyword evidence="3 9" id="KW-0813">Transport</keyword>
<evidence type="ECO:0000256" key="4">
    <source>
        <dbReference type="ARBA" id="ARBA00022692"/>
    </source>
</evidence>
<evidence type="ECO:0000256" key="7">
    <source>
        <dbReference type="ARBA" id="ARBA00022989"/>
    </source>
</evidence>
<feature type="transmembrane region" description="Helical" evidence="9">
    <location>
        <begin position="12"/>
        <end position="37"/>
    </location>
</feature>
<dbReference type="InterPro" id="IPR004667">
    <property type="entry name" value="ADP_ATP_car_bac_type"/>
</dbReference>
<gene>
    <name evidence="10" type="ORF">PPAR1163_LOCUS20286</name>
</gene>
<dbReference type="AlphaFoldDB" id="A0A7S1UAW6"/>
<sequence>MSDIFTSPRALFLATCLPFFGFFTLFAEAILPAFLAGSLTPPRAIMRFFDGVGEESGLRFIKALVEKWPLALYYIVSELYSSVSIGILFWQFANHVTDVAQAKRFYPLFGQVSSLAPIVAGHLVFAVTKDRSFAESFRVLTVSLVAAGFLICALHGYAISKYSLPPQGDGAASGKKKKAKPGLVQSYKFLAQSRYLRNLATCVVSYGLAINFTEIIWKSMVRKGLPDARDYQRFMARVSSLVGASTFFVIFLGSNLVKHLGWKVGALATPTTMGILALPLYLAVFAAHLKGTQSGVRTAMIVGAVQSVLSKATKYAVFDPTTQMAYIPLDEDSKVKGKAAIDVLGSRLGKSGGSLLQQLCIVLFGSINDSAPALFGMFYGVIVMWVTAVQSLSGQFTKLSREAGLDMKN</sequence>
<feature type="transmembrane region" description="Helical" evidence="9">
    <location>
        <begin position="234"/>
        <end position="252"/>
    </location>
</feature>
<evidence type="ECO:0000256" key="6">
    <source>
        <dbReference type="ARBA" id="ARBA00022840"/>
    </source>
</evidence>
<feature type="transmembrane region" description="Helical" evidence="9">
    <location>
        <begin position="139"/>
        <end position="159"/>
    </location>
</feature>
<evidence type="ECO:0000256" key="8">
    <source>
        <dbReference type="ARBA" id="ARBA00023136"/>
    </source>
</evidence>
<feature type="transmembrane region" description="Helical" evidence="9">
    <location>
        <begin position="195"/>
        <end position="213"/>
    </location>
</feature>
<feature type="transmembrane region" description="Helical" evidence="9">
    <location>
        <begin position="105"/>
        <end position="127"/>
    </location>
</feature>